<feature type="compositionally biased region" description="Polar residues" evidence="4">
    <location>
        <begin position="796"/>
        <end position="842"/>
    </location>
</feature>
<name>A0A9P7DPV1_9AGAM</name>
<dbReference type="PROSITE" id="PS50294">
    <property type="entry name" value="WD_REPEATS_REGION"/>
    <property type="match status" value="1"/>
</dbReference>
<dbReference type="InterPro" id="IPR001810">
    <property type="entry name" value="F-box_dom"/>
</dbReference>
<feature type="region of interest" description="Disordered" evidence="4">
    <location>
        <begin position="1"/>
        <end position="26"/>
    </location>
</feature>
<dbReference type="PANTHER" id="PTHR47438:SF1">
    <property type="entry name" value="PHOSPHATE METABOLISM PROTEIN 8-RELATED"/>
    <property type="match status" value="1"/>
</dbReference>
<dbReference type="PROSITE" id="PS00678">
    <property type="entry name" value="WD_REPEATS_1"/>
    <property type="match status" value="1"/>
</dbReference>
<dbReference type="GO" id="GO:0006206">
    <property type="term" value="P:pyrimidine nucleobase metabolic process"/>
    <property type="evidence" value="ECO:0007669"/>
    <property type="project" value="TreeGrafter"/>
</dbReference>
<keyword evidence="1 3" id="KW-0853">WD repeat</keyword>
<dbReference type="SUPFAM" id="SSF81383">
    <property type="entry name" value="F-box domain"/>
    <property type="match status" value="1"/>
</dbReference>
<feature type="region of interest" description="Disordered" evidence="4">
    <location>
        <begin position="1063"/>
        <end position="1091"/>
    </location>
</feature>
<organism evidence="6 7">
    <name type="scientific">Suillus subaureus</name>
    <dbReference type="NCBI Taxonomy" id="48587"/>
    <lineage>
        <taxon>Eukaryota</taxon>
        <taxon>Fungi</taxon>
        <taxon>Dikarya</taxon>
        <taxon>Basidiomycota</taxon>
        <taxon>Agaricomycotina</taxon>
        <taxon>Agaricomycetes</taxon>
        <taxon>Agaricomycetidae</taxon>
        <taxon>Boletales</taxon>
        <taxon>Suillineae</taxon>
        <taxon>Suillaceae</taxon>
        <taxon>Suillus</taxon>
    </lineage>
</organism>
<dbReference type="Gene3D" id="2.130.10.10">
    <property type="entry name" value="YVTN repeat-like/Quinoprotein amine dehydrogenase"/>
    <property type="match status" value="1"/>
</dbReference>
<feature type="domain" description="F-box" evidence="5">
    <location>
        <begin position="485"/>
        <end position="524"/>
    </location>
</feature>
<feature type="repeat" description="WD" evidence="3">
    <location>
        <begin position="649"/>
        <end position="688"/>
    </location>
</feature>
<dbReference type="Proteomes" id="UP000807769">
    <property type="component" value="Unassembled WGS sequence"/>
</dbReference>
<dbReference type="Pfam" id="PF12937">
    <property type="entry name" value="F-box-like"/>
    <property type="match status" value="1"/>
</dbReference>
<proteinExistence type="predicted"/>
<dbReference type="InterPro" id="IPR001680">
    <property type="entry name" value="WD40_rpt"/>
</dbReference>
<dbReference type="Pfam" id="PF00400">
    <property type="entry name" value="WD40"/>
    <property type="match status" value="2"/>
</dbReference>
<keyword evidence="7" id="KW-1185">Reference proteome</keyword>
<feature type="region of interest" description="Disordered" evidence="4">
    <location>
        <begin position="788"/>
        <end position="888"/>
    </location>
</feature>
<accession>A0A9P7DPV1</accession>
<dbReference type="InterPro" id="IPR036322">
    <property type="entry name" value="WD40_repeat_dom_sf"/>
</dbReference>
<dbReference type="SUPFAM" id="SSF50978">
    <property type="entry name" value="WD40 repeat-like"/>
    <property type="match status" value="1"/>
</dbReference>
<feature type="compositionally biased region" description="Acidic residues" evidence="4">
    <location>
        <begin position="1069"/>
        <end position="1081"/>
    </location>
</feature>
<evidence type="ECO:0000313" key="7">
    <source>
        <dbReference type="Proteomes" id="UP000807769"/>
    </source>
</evidence>
<comment type="caution">
    <text evidence="6">The sequence shown here is derived from an EMBL/GenBank/DDBJ whole genome shotgun (WGS) entry which is preliminary data.</text>
</comment>
<feature type="compositionally biased region" description="Polar residues" evidence="4">
    <location>
        <begin position="215"/>
        <end position="241"/>
    </location>
</feature>
<dbReference type="RefSeq" id="XP_041185877.1">
    <property type="nucleotide sequence ID" value="XM_041337318.1"/>
</dbReference>
<evidence type="ECO:0000256" key="1">
    <source>
        <dbReference type="ARBA" id="ARBA00022574"/>
    </source>
</evidence>
<dbReference type="InterPro" id="IPR019775">
    <property type="entry name" value="WD40_repeat_CS"/>
</dbReference>
<feature type="compositionally biased region" description="Low complexity" evidence="4">
    <location>
        <begin position="197"/>
        <end position="214"/>
    </location>
</feature>
<dbReference type="InterPro" id="IPR052791">
    <property type="entry name" value="SSM1_domain"/>
</dbReference>
<dbReference type="Gene3D" id="1.20.1280.50">
    <property type="match status" value="1"/>
</dbReference>
<dbReference type="SMART" id="SM00320">
    <property type="entry name" value="WD40"/>
    <property type="match status" value="3"/>
</dbReference>
<feature type="compositionally biased region" description="Polar residues" evidence="4">
    <location>
        <begin position="175"/>
        <end position="194"/>
    </location>
</feature>
<gene>
    <name evidence="6" type="ORF">BJ212DRAFT_1400603</name>
</gene>
<feature type="repeat" description="WD" evidence="3">
    <location>
        <begin position="567"/>
        <end position="606"/>
    </location>
</feature>
<dbReference type="EMBL" id="JABBWG010000117">
    <property type="protein sequence ID" value="KAG1800180.1"/>
    <property type="molecule type" value="Genomic_DNA"/>
</dbReference>
<evidence type="ECO:0000313" key="6">
    <source>
        <dbReference type="EMBL" id="KAG1800180.1"/>
    </source>
</evidence>
<keyword evidence="2" id="KW-0677">Repeat</keyword>
<dbReference type="InterPro" id="IPR015943">
    <property type="entry name" value="WD40/YVTN_repeat-like_dom_sf"/>
</dbReference>
<reference evidence="6" key="1">
    <citation type="journal article" date="2020" name="New Phytol.">
        <title>Comparative genomics reveals dynamic genome evolution in host specialist ectomycorrhizal fungi.</title>
        <authorList>
            <person name="Lofgren L.A."/>
            <person name="Nguyen N.H."/>
            <person name="Vilgalys R."/>
            <person name="Ruytinx J."/>
            <person name="Liao H.L."/>
            <person name="Branco S."/>
            <person name="Kuo A."/>
            <person name="LaButti K."/>
            <person name="Lipzen A."/>
            <person name="Andreopoulos W."/>
            <person name="Pangilinan J."/>
            <person name="Riley R."/>
            <person name="Hundley H."/>
            <person name="Na H."/>
            <person name="Barry K."/>
            <person name="Grigoriev I.V."/>
            <person name="Stajich J.E."/>
            <person name="Kennedy P.G."/>
        </authorList>
    </citation>
    <scope>NUCLEOTIDE SEQUENCE</scope>
    <source>
        <strain evidence="6">MN1</strain>
    </source>
</reference>
<protein>
    <recommendedName>
        <fullName evidence="5">F-box domain-containing protein</fullName>
    </recommendedName>
</protein>
<evidence type="ECO:0000256" key="2">
    <source>
        <dbReference type="ARBA" id="ARBA00022737"/>
    </source>
</evidence>
<dbReference type="GO" id="GO:0008252">
    <property type="term" value="F:nucleotidase activity"/>
    <property type="evidence" value="ECO:0007669"/>
    <property type="project" value="TreeGrafter"/>
</dbReference>
<dbReference type="GeneID" id="64631334"/>
<feature type="compositionally biased region" description="Low complexity" evidence="4">
    <location>
        <begin position="151"/>
        <end position="170"/>
    </location>
</feature>
<dbReference type="AlphaFoldDB" id="A0A9P7DPV1"/>
<evidence type="ECO:0000259" key="5">
    <source>
        <dbReference type="Pfam" id="PF12937"/>
    </source>
</evidence>
<feature type="region of interest" description="Disordered" evidence="4">
    <location>
        <begin position="41"/>
        <end position="255"/>
    </location>
</feature>
<feature type="compositionally biased region" description="Low complexity" evidence="4">
    <location>
        <begin position="845"/>
        <end position="885"/>
    </location>
</feature>
<dbReference type="PROSITE" id="PS50082">
    <property type="entry name" value="WD_REPEATS_2"/>
    <property type="match status" value="2"/>
</dbReference>
<evidence type="ECO:0000256" key="3">
    <source>
        <dbReference type="PROSITE-ProRule" id="PRU00221"/>
    </source>
</evidence>
<feature type="compositionally biased region" description="Low complexity" evidence="4">
    <location>
        <begin position="53"/>
        <end position="69"/>
    </location>
</feature>
<dbReference type="InterPro" id="IPR036047">
    <property type="entry name" value="F-box-like_dom_sf"/>
</dbReference>
<feature type="compositionally biased region" description="Polar residues" evidence="4">
    <location>
        <begin position="85"/>
        <end position="120"/>
    </location>
</feature>
<dbReference type="PANTHER" id="PTHR47438">
    <property type="entry name" value="PHOSPHATE METABOLISM PROTEIN 8-RELATED"/>
    <property type="match status" value="1"/>
</dbReference>
<dbReference type="OrthoDB" id="1065058at2759"/>
<evidence type="ECO:0000256" key="4">
    <source>
        <dbReference type="SAM" id="MobiDB-lite"/>
    </source>
</evidence>
<sequence>MPTPSETSTRSRLSLSRTTSNSTTTRISLKTRALSITSDASGCTTVKPTKPISNSNSTSNMLSTTPTLLKRSGTGPPSAFPRSLYASTSSTTDSNGNRDAVSSTPSRARVVSETSALTPSRQHRASVNLASPKPAINFTSPSPAKHKNNPSSASVRVRTTSSATSNSASVFGSGETVSMTRTVSMESTPTTQHTLKTKPSINTPSSITPSKSSPLARTQLQRTPSGTSNMTRSPGTKNMHSPSPKVRSPGSNFMGKEPVALLSESLASKRAVTASAMGGTRVGSVFSDGTGSIIGGPRRVNGRVMNGAVINLNDDTGLEDIWDHEDDGMTFDMITDVDGEGDEELDQALTQIRTLHTSKLLAYKRLLERAHASSAAQVYHLQAQLAELRSQSQSQAQGSLQLEGGEYCVCGGRKRGYWDAVSWGDGDETAEGGDLEGYEGVGEGGAGEDIILESTLPGDIPLQILLLQKYLKSSFDIIGFLAPGIALQILSKLSVKEVVKAGLVSKKWYTATRHPTLWRWHCLRLTANDPVRVRAPAKPEGWYPLYRSLHHRESNFAHALPQSIRFLNGHTNFCTTLLLRGKRLISGSYDETIRFWDIDTGEMKKCLQVKKPVSCVDFLAEEEVFVVGFHDVGRVHLFSSVTFTPLQQLAGHLNGIRAVALSSKNLVSAGADKALVCWDWRAGTKIVRFGQQTTINIGVQIVQGGTEAEGERVVGVTIDGIVRVFSIKRREMISQFKLSELGGSDPVLHAKLFNVGSAPNNMLQWFAAKGSQMTCATKSVILHLQWTEGEDEKTPAETTTMSPTFTGRTLTSPTPSSLNPRSRAMSTPQRRQSALGVSTSGLPKSRLSLGTPSTPLSSNLSASQHSGVSPSPLSLLPRSGTPLSPMGAPLSPMGAAGADGFAIRFGRAAILTAPPKLVALVETPDVAVGAVDPRKRRVRGADRRVLMSTHKDKDKVDVLDGPLDEDTGPTTDHANPMFSSPTPSVDIDANIISLSGAWAALAHATPEGVKGLLGPLPPKFTGLAVPEKNPMSMQLTHEEVVVGCADGTIYVMNFVGHEYMKERSKTEEGIEEEESSDEGDASVDRSLIFGA</sequence>
<dbReference type="GO" id="GO:0009166">
    <property type="term" value="P:nucleotide catabolic process"/>
    <property type="evidence" value="ECO:0007669"/>
    <property type="project" value="TreeGrafter"/>
</dbReference>